<keyword evidence="1" id="KW-0812">Transmembrane</keyword>
<dbReference type="AlphaFoldDB" id="C9N106"/>
<gene>
    <name evidence="2" type="ORF">GCWU000323_02527</name>
</gene>
<dbReference type="EMBL" id="ACVB02000027">
    <property type="protein sequence ID" value="EEX73492.1"/>
    <property type="molecule type" value="Genomic_DNA"/>
</dbReference>
<reference evidence="2 3" key="1">
    <citation type="submission" date="2009-09" db="EMBL/GenBank/DDBJ databases">
        <authorList>
            <person name="Weinstock G."/>
            <person name="Sodergren E."/>
            <person name="Clifton S."/>
            <person name="Fulton L."/>
            <person name="Fulton B."/>
            <person name="Courtney L."/>
            <person name="Fronick C."/>
            <person name="Harrison M."/>
            <person name="Strong C."/>
            <person name="Farmer C."/>
            <person name="Delahaunty K."/>
            <person name="Markovic C."/>
            <person name="Hall O."/>
            <person name="Minx P."/>
            <person name="Tomlinson C."/>
            <person name="Mitreva M."/>
            <person name="Nelson J."/>
            <person name="Hou S."/>
            <person name="Wollam A."/>
            <person name="Pepin K.H."/>
            <person name="Johnson M."/>
            <person name="Bhonagiri V."/>
            <person name="Nash W.E."/>
            <person name="Warren W."/>
            <person name="Chinwalla A."/>
            <person name="Mardis E.R."/>
            <person name="Wilson R.K."/>
        </authorList>
    </citation>
    <scope>NUCLEOTIDE SEQUENCE [LARGE SCALE GENOMIC DNA]</scope>
    <source>
        <strain evidence="2 3">F0254</strain>
    </source>
</reference>
<evidence type="ECO:0000313" key="2">
    <source>
        <dbReference type="EMBL" id="EEX73492.1"/>
    </source>
</evidence>
<dbReference type="Proteomes" id="UP000006233">
    <property type="component" value="Unassembled WGS sequence"/>
</dbReference>
<keyword evidence="1" id="KW-0472">Membrane</keyword>
<evidence type="ECO:0000313" key="3">
    <source>
        <dbReference type="Proteomes" id="UP000006233"/>
    </source>
</evidence>
<dbReference type="STRING" id="634994.GCWU000323_02527"/>
<name>C9N106_9FUSO</name>
<organism evidence="2 3">
    <name type="scientific">Leptotrichia hofstadii F0254</name>
    <dbReference type="NCBI Taxonomy" id="634994"/>
    <lineage>
        <taxon>Bacteria</taxon>
        <taxon>Fusobacteriati</taxon>
        <taxon>Fusobacteriota</taxon>
        <taxon>Fusobacteriia</taxon>
        <taxon>Fusobacteriales</taxon>
        <taxon>Leptotrichiaceae</taxon>
        <taxon>Leptotrichia</taxon>
    </lineage>
</organism>
<protein>
    <submittedName>
        <fullName evidence="2">Uncharacterized protein</fullName>
    </submittedName>
</protein>
<sequence length="50" mass="5756">MALELYCYKNLYFIRRILMKKIVTIIAGLTISLSLISETKTDSGIVYVKK</sequence>
<proteinExistence type="predicted"/>
<comment type="caution">
    <text evidence="2">The sequence shown here is derived from an EMBL/GenBank/DDBJ whole genome shotgun (WGS) entry which is preliminary data.</text>
</comment>
<feature type="transmembrane region" description="Helical" evidence="1">
    <location>
        <begin position="18"/>
        <end position="37"/>
    </location>
</feature>
<dbReference type="HOGENOM" id="CLU_3119358_0_0_0"/>
<accession>C9N106</accession>
<keyword evidence="1" id="KW-1133">Transmembrane helix</keyword>
<evidence type="ECO:0000256" key="1">
    <source>
        <dbReference type="SAM" id="Phobius"/>
    </source>
</evidence>